<comment type="caution">
    <text evidence="5">The sequence shown here is derived from an EMBL/GenBank/DDBJ whole genome shotgun (WGS) entry which is preliminary data.</text>
</comment>
<organism evidence="5 6">
    <name type="scientific">Saccharothrix tamanrassetensis</name>
    <dbReference type="NCBI Taxonomy" id="1051531"/>
    <lineage>
        <taxon>Bacteria</taxon>
        <taxon>Bacillati</taxon>
        <taxon>Actinomycetota</taxon>
        <taxon>Actinomycetes</taxon>
        <taxon>Pseudonocardiales</taxon>
        <taxon>Pseudonocardiaceae</taxon>
        <taxon>Saccharothrix</taxon>
    </lineage>
</organism>
<dbReference type="SUPFAM" id="SSF50998">
    <property type="entry name" value="Quinoprotein alcohol dehydrogenase-like"/>
    <property type="match status" value="1"/>
</dbReference>
<dbReference type="PANTHER" id="PTHR19879">
    <property type="entry name" value="TRANSCRIPTION INITIATION FACTOR TFIID"/>
    <property type="match status" value="1"/>
</dbReference>
<dbReference type="Proteomes" id="UP000547510">
    <property type="component" value="Unassembled WGS sequence"/>
</dbReference>
<dbReference type="InterPro" id="IPR020472">
    <property type="entry name" value="WD40_PAC1"/>
</dbReference>
<protein>
    <submittedName>
        <fullName evidence="5">WD40 repeat protein</fullName>
    </submittedName>
</protein>
<feature type="repeat" description="WD" evidence="3">
    <location>
        <begin position="972"/>
        <end position="1003"/>
    </location>
</feature>
<dbReference type="Pfam" id="PF20703">
    <property type="entry name" value="nSTAND1"/>
    <property type="match status" value="1"/>
</dbReference>
<dbReference type="SUPFAM" id="SSF52540">
    <property type="entry name" value="P-loop containing nucleoside triphosphate hydrolases"/>
    <property type="match status" value="1"/>
</dbReference>
<dbReference type="InterPro" id="IPR049052">
    <property type="entry name" value="nSTAND1"/>
</dbReference>
<feature type="repeat" description="WD" evidence="3">
    <location>
        <begin position="736"/>
        <end position="777"/>
    </location>
</feature>
<dbReference type="Gene3D" id="2.130.10.10">
    <property type="entry name" value="YVTN repeat-like/Quinoprotein amine dehydrogenase"/>
    <property type="match status" value="4"/>
</dbReference>
<feature type="repeat" description="WD" evidence="3">
    <location>
        <begin position="879"/>
        <end position="900"/>
    </location>
</feature>
<evidence type="ECO:0000313" key="5">
    <source>
        <dbReference type="EMBL" id="MBB5956009.1"/>
    </source>
</evidence>
<evidence type="ECO:0000313" key="6">
    <source>
        <dbReference type="Proteomes" id="UP000547510"/>
    </source>
</evidence>
<evidence type="ECO:0000256" key="3">
    <source>
        <dbReference type="PROSITE-ProRule" id="PRU00221"/>
    </source>
</evidence>
<proteinExistence type="predicted"/>
<dbReference type="PROSITE" id="PS50294">
    <property type="entry name" value="WD_REPEATS_REGION"/>
    <property type="match status" value="4"/>
</dbReference>
<feature type="repeat" description="WD" evidence="3">
    <location>
        <begin position="690"/>
        <end position="722"/>
    </location>
</feature>
<dbReference type="EMBL" id="JACHJN010000003">
    <property type="protein sequence ID" value="MBB5956009.1"/>
    <property type="molecule type" value="Genomic_DNA"/>
</dbReference>
<reference evidence="5 6" key="1">
    <citation type="submission" date="2020-08" db="EMBL/GenBank/DDBJ databases">
        <title>Genomic Encyclopedia of Type Strains, Phase III (KMG-III): the genomes of soil and plant-associated and newly described type strains.</title>
        <authorList>
            <person name="Whitman W."/>
        </authorList>
    </citation>
    <scope>NUCLEOTIDE SEQUENCE [LARGE SCALE GENOMIC DNA]</scope>
    <source>
        <strain evidence="5 6">CECT 8640</strain>
    </source>
</reference>
<dbReference type="SMART" id="SM00320">
    <property type="entry name" value="WD40"/>
    <property type="match status" value="14"/>
</dbReference>
<gene>
    <name evidence="5" type="ORF">FHS29_002590</name>
</gene>
<evidence type="ECO:0000256" key="1">
    <source>
        <dbReference type="ARBA" id="ARBA00022574"/>
    </source>
</evidence>
<dbReference type="InterPro" id="IPR015943">
    <property type="entry name" value="WD40/YVTN_repeat-like_dom_sf"/>
</dbReference>
<dbReference type="InterPro" id="IPR011047">
    <property type="entry name" value="Quinoprotein_ADH-like_sf"/>
</dbReference>
<dbReference type="CDD" id="cd00200">
    <property type="entry name" value="WD40"/>
    <property type="match status" value="1"/>
</dbReference>
<feature type="repeat" description="WD" evidence="3">
    <location>
        <begin position="1018"/>
        <end position="1054"/>
    </location>
</feature>
<dbReference type="PROSITE" id="PS50082">
    <property type="entry name" value="WD_REPEATS_2"/>
    <property type="match status" value="7"/>
</dbReference>
<evidence type="ECO:0000259" key="4">
    <source>
        <dbReference type="Pfam" id="PF20703"/>
    </source>
</evidence>
<dbReference type="AlphaFoldDB" id="A0A841CF97"/>
<dbReference type="PRINTS" id="PR00320">
    <property type="entry name" value="GPROTEINBRPT"/>
</dbReference>
<keyword evidence="2" id="KW-0677">Repeat</keyword>
<feature type="repeat" description="WD" evidence="3">
    <location>
        <begin position="1114"/>
        <end position="1148"/>
    </location>
</feature>
<dbReference type="RefSeq" id="WP_184690787.1">
    <property type="nucleotide sequence ID" value="NZ_JACHJN010000003.1"/>
</dbReference>
<accession>A0A841CF97</accession>
<keyword evidence="1 3" id="KW-0853">WD repeat</keyword>
<name>A0A841CF97_9PSEU</name>
<dbReference type="Pfam" id="PF00400">
    <property type="entry name" value="WD40"/>
    <property type="match status" value="10"/>
</dbReference>
<feature type="repeat" description="WD" evidence="3">
    <location>
        <begin position="919"/>
        <end position="944"/>
    </location>
</feature>
<dbReference type="SUPFAM" id="SSF50978">
    <property type="entry name" value="WD40 repeat-like"/>
    <property type="match status" value="1"/>
</dbReference>
<feature type="domain" description="Novel STAND NTPase 1" evidence="4">
    <location>
        <begin position="58"/>
        <end position="425"/>
    </location>
</feature>
<dbReference type="InterPro" id="IPR027417">
    <property type="entry name" value="P-loop_NTPase"/>
</dbReference>
<evidence type="ECO:0000256" key="2">
    <source>
        <dbReference type="ARBA" id="ARBA00022737"/>
    </source>
</evidence>
<dbReference type="PANTHER" id="PTHR19879:SF9">
    <property type="entry name" value="TRANSCRIPTION INITIATION FACTOR TFIID SUBUNIT 5"/>
    <property type="match status" value="1"/>
</dbReference>
<sequence>MSAGDDPTALTPGGVHQQATAIDGSHITMVGRDHNVYYSDGKHGRRRTVSGPVVAECPYPGLAAFEPEQARWFFGRDALVADLLSRLDRRLTTGGLQVVVAPSGAGKSSLLRAGLLSRLHRGALPGSEGWPTLVFTPTAAPMAALEAHLSSVPHEQDRLVVVVDQFEELFTLCDDDGERARFIDALADLADDDALVVLGLRADFYAACVDHSRLAIALQDAPLVVGPMTDAQLREAILHPALDVGLEVEPGLVELLLHHLGATGEGYEAGRLPLLAHALRVCWQERHGATLTVQGYRDTGGIRHAITVTAEQVYTRLGDEGRREAQSLFLRLVRIGDGPEDTRRFLDRAELVDVADTATAVAVVDAFTQARLITQQDDSVGITHEALLRSWPRLRDWIAADRDWLRTRQRLVDDTLAWEEADRDPSMLYRGNRLAAVSGRDTAELPSTAAAFLAAGHRADRARQRRRRAVQAGLGLLTTAALIAVFIAVRNADNATTQRTIALSRQLAAQSLVVDQTDPRLARQLAAAAWHVSPTDRAGAAMGTLLERQEHNGILIGLGDDVTGVAFNPAGTALAATDGLEVRLWNAADGRPAGTLARPDFVDLMQAVAYAPDGTKLATSGTSGSVQVFDAGTRREIARARPHEEDPVADDGEAALAFSPDGTLLATTDVAEVRLWNPADLRETGPPLRVTDPGRKVTAVAFHPSGTTLATAADDGTVRLWDPVTHAGIGDAITATTDESFGVVALAFSPTGTALATGDGDGMVRLWNPSTGQPVGAPLAVHPSGKVDALAFSPDGATLVTQSSGVVRFWETATGRETTGSIPIDDGAVAGGLAFRPDGTVLAIASGDGTVRLHNPANGRPIGEPVDAAAFGYQASQAAFNRSGTLLATADTQGTVRLWDPVTQRRHGRLLATTTGYGLNDLAFNPDGTVLATAGQDGTVRLWDPATQEETGPSITMPQTYGPDGFYGAVDVAFDQGGTVLATASGDGTVRLWDPATGHQIGEHIVANPFSPDTPRYSAVRAMAFHPSGTILATVGGDGVVRLWDKATQRQVGADIKHPGPHSEVDDLAFHPDGTMLATAGTYNSEVRLWSPTTQQEIGSPLVVDEDSPFRRGVDHLAFSPSGTVLAAATGDRAVRLWHPGTGRQLGVPIFPAEVGQVWDLVFSPTSDALVTVVNAGTAATWHTDRWADPYRTLCEEAGAITRKDWEEFAPGEPAPTSCT</sequence>
<dbReference type="InterPro" id="IPR001680">
    <property type="entry name" value="WD40_rpt"/>
</dbReference>
<dbReference type="InterPro" id="IPR036322">
    <property type="entry name" value="WD40_repeat_dom_sf"/>
</dbReference>
<keyword evidence="6" id="KW-1185">Reference proteome</keyword>